<organism evidence="4 5">
    <name type="scientific">Pseudomonas aestuarii</name>
    <dbReference type="NCBI Taxonomy" id="3018340"/>
    <lineage>
        <taxon>Bacteria</taxon>
        <taxon>Pseudomonadati</taxon>
        <taxon>Pseudomonadota</taxon>
        <taxon>Gammaproteobacteria</taxon>
        <taxon>Pseudomonadales</taxon>
        <taxon>Pseudomonadaceae</taxon>
        <taxon>Pseudomonas</taxon>
    </lineage>
</organism>
<dbReference type="Pfam" id="PF02826">
    <property type="entry name" value="2-Hacid_dh_C"/>
    <property type="match status" value="1"/>
</dbReference>
<comment type="caution">
    <text evidence="4">The sequence shown here is derived from an EMBL/GenBank/DDBJ whole genome shotgun (WGS) entry which is preliminary data.</text>
</comment>
<keyword evidence="1" id="KW-0560">Oxidoreductase</keyword>
<dbReference type="CDD" id="cd05300">
    <property type="entry name" value="2-Hacid_dh_1"/>
    <property type="match status" value="1"/>
</dbReference>
<dbReference type="PANTHER" id="PTHR43333:SF1">
    <property type="entry name" value="D-ISOMER SPECIFIC 2-HYDROXYACID DEHYDROGENASE NAD-BINDING DOMAIN-CONTAINING PROTEIN"/>
    <property type="match status" value="1"/>
</dbReference>
<name>A0ABT4XK28_9PSED</name>
<evidence type="ECO:0000259" key="3">
    <source>
        <dbReference type="Pfam" id="PF02826"/>
    </source>
</evidence>
<keyword evidence="5" id="KW-1185">Reference proteome</keyword>
<gene>
    <name evidence="4" type="ORF">PH586_19295</name>
</gene>
<dbReference type="EMBL" id="JAQJZJ010000010">
    <property type="protein sequence ID" value="MDA7088530.1"/>
    <property type="molecule type" value="Genomic_DNA"/>
</dbReference>
<dbReference type="Proteomes" id="UP001212042">
    <property type="component" value="Unassembled WGS sequence"/>
</dbReference>
<reference evidence="4 5" key="1">
    <citation type="submission" date="2023-01" db="EMBL/GenBank/DDBJ databases">
        <title>Pseudomonas SA3-5T sp. nov., isolated from tidal flat sediment.</title>
        <authorList>
            <person name="Kim H.S."/>
            <person name="Kim J.-S."/>
            <person name="Suh M.K."/>
            <person name="Eom M.K."/>
            <person name="Lee J.-S."/>
        </authorList>
    </citation>
    <scope>NUCLEOTIDE SEQUENCE [LARGE SCALE GENOMIC DNA]</scope>
    <source>
        <strain evidence="4 5">SA3-5</strain>
    </source>
</reference>
<protein>
    <submittedName>
        <fullName evidence="4">D-2-hydroxyacid dehydrogenase</fullName>
    </submittedName>
</protein>
<feature type="domain" description="D-isomer specific 2-hydroxyacid dehydrogenase NAD-binding" evidence="3">
    <location>
        <begin position="104"/>
        <end position="275"/>
    </location>
</feature>
<evidence type="ECO:0000256" key="1">
    <source>
        <dbReference type="ARBA" id="ARBA00023002"/>
    </source>
</evidence>
<sequence length="310" mass="33515">MRVLIGEAAHARYAELLQQVAPELEPFGSADPLELARWAGSCPLWLGQPDLLAPLLAQGHQPQWLQSTWAGITPLLAADLPHDYLLSRAVGIFGQVMAEYVLCHLLAHERQLFARLAAQVEQHWDGRLPQSLAGRRALIVGSGDIGQSVARFLAPFGIELYGVASCARVLAPFVEVASLDQLSRLASQADYLINLLPDTPATRDIYDAALFARLKPGALLINAGRGVAVVDADLVAALQQGQLAGAVIDVCRQEPLPAGHPFWKAPRLLLTGHSAAPTEPRLLVQLFVDNLRRFQAGSELRGAVDFARGY</sequence>
<proteinExistence type="predicted"/>
<dbReference type="RefSeq" id="WP_271349426.1">
    <property type="nucleotide sequence ID" value="NZ_JAQJZJ010000010.1"/>
</dbReference>
<evidence type="ECO:0000313" key="5">
    <source>
        <dbReference type="Proteomes" id="UP001212042"/>
    </source>
</evidence>
<accession>A0ABT4XK28</accession>
<keyword evidence="2" id="KW-0520">NAD</keyword>
<dbReference type="InterPro" id="IPR006140">
    <property type="entry name" value="D-isomer_DH_NAD-bd"/>
</dbReference>
<dbReference type="InterPro" id="IPR036291">
    <property type="entry name" value="NAD(P)-bd_dom_sf"/>
</dbReference>
<dbReference type="Gene3D" id="3.40.50.720">
    <property type="entry name" value="NAD(P)-binding Rossmann-like Domain"/>
    <property type="match status" value="2"/>
</dbReference>
<dbReference type="SUPFAM" id="SSF51735">
    <property type="entry name" value="NAD(P)-binding Rossmann-fold domains"/>
    <property type="match status" value="1"/>
</dbReference>
<evidence type="ECO:0000256" key="2">
    <source>
        <dbReference type="ARBA" id="ARBA00023027"/>
    </source>
</evidence>
<evidence type="ECO:0000313" key="4">
    <source>
        <dbReference type="EMBL" id="MDA7088530.1"/>
    </source>
</evidence>
<dbReference type="PANTHER" id="PTHR43333">
    <property type="entry name" value="2-HACID_DH_C DOMAIN-CONTAINING PROTEIN"/>
    <property type="match status" value="1"/>
</dbReference>